<evidence type="ECO:0000256" key="1">
    <source>
        <dbReference type="SAM" id="Phobius"/>
    </source>
</evidence>
<feature type="transmembrane region" description="Helical" evidence="1">
    <location>
        <begin position="12"/>
        <end position="34"/>
    </location>
</feature>
<name>A0A537LPI5_9BACT</name>
<sequence>MNANRRNEAGFTLIEMVIAMVVLSLVIIAFYALITTLTRQWAGMEGQMEVQQQPRLAAGRIVAEIRQARDFVVGSCASPPCSSGNSLGLVKATVLSADAAAAATTICVDDTSSLASGKPIVLVNVTSYEQVTASSFSGSCGTGSPVTVSALSSAHKQGELIRRAQSALSANALSASTTLSVTSASTYFQANDSVAVGSEGPFTVSAASGTTLTITPALASNHSSGEVVQPLSVVFKLVGTQVNRCTNDCSTNGIVLADAANPSGLQLFSVVQSTLASSAAVGASSLCVVSATGFAANNRLQVDRETYNAGLVTLPDRATISGFSGACAGGTTVAIHWDWTNASRPSGTMVRVNAISVNLMTSQVNANQQTQQVNVTSTATPRN</sequence>
<keyword evidence="1" id="KW-0472">Membrane</keyword>
<dbReference type="Proteomes" id="UP000315217">
    <property type="component" value="Unassembled WGS sequence"/>
</dbReference>
<dbReference type="NCBIfam" id="TIGR02532">
    <property type="entry name" value="IV_pilin_GFxxxE"/>
    <property type="match status" value="1"/>
</dbReference>
<dbReference type="PROSITE" id="PS00409">
    <property type="entry name" value="PROKAR_NTER_METHYL"/>
    <property type="match status" value="1"/>
</dbReference>
<evidence type="ECO:0000313" key="3">
    <source>
        <dbReference type="Proteomes" id="UP000315217"/>
    </source>
</evidence>
<proteinExistence type="predicted"/>
<reference evidence="2 3" key="1">
    <citation type="journal article" date="2019" name="Nat. Microbiol.">
        <title>Mediterranean grassland soil C-N compound turnover is dependent on rainfall and depth, and is mediated by genomically divergent microorganisms.</title>
        <authorList>
            <person name="Diamond S."/>
            <person name="Andeer P.F."/>
            <person name="Li Z."/>
            <person name="Crits-Christoph A."/>
            <person name="Burstein D."/>
            <person name="Anantharaman K."/>
            <person name="Lane K.R."/>
            <person name="Thomas B.C."/>
            <person name="Pan C."/>
            <person name="Northen T.R."/>
            <person name="Banfield J.F."/>
        </authorList>
    </citation>
    <scope>NUCLEOTIDE SEQUENCE [LARGE SCALE GENOMIC DNA]</scope>
    <source>
        <strain evidence="2">NP_1</strain>
    </source>
</reference>
<dbReference type="AlphaFoldDB" id="A0A537LPI5"/>
<dbReference type="Pfam" id="PF07963">
    <property type="entry name" value="N_methyl"/>
    <property type="match status" value="1"/>
</dbReference>
<comment type="caution">
    <text evidence="2">The sequence shown here is derived from an EMBL/GenBank/DDBJ whole genome shotgun (WGS) entry which is preliminary data.</text>
</comment>
<evidence type="ECO:0000313" key="2">
    <source>
        <dbReference type="EMBL" id="TMJ09913.1"/>
    </source>
</evidence>
<gene>
    <name evidence="2" type="ORF">E6G98_08385</name>
</gene>
<dbReference type="EMBL" id="VBAI01000140">
    <property type="protein sequence ID" value="TMJ09913.1"/>
    <property type="molecule type" value="Genomic_DNA"/>
</dbReference>
<dbReference type="InterPro" id="IPR012902">
    <property type="entry name" value="N_methyl_site"/>
</dbReference>
<protein>
    <submittedName>
        <fullName evidence="2">Prepilin-type N-terminal cleavage/methylation domain-containing protein</fullName>
    </submittedName>
</protein>
<keyword evidence="1" id="KW-1133">Transmembrane helix</keyword>
<keyword evidence="1" id="KW-0812">Transmembrane</keyword>
<organism evidence="2 3">
    <name type="scientific">Candidatus Segetimicrobium genomatis</name>
    <dbReference type="NCBI Taxonomy" id="2569760"/>
    <lineage>
        <taxon>Bacteria</taxon>
        <taxon>Bacillati</taxon>
        <taxon>Candidatus Sysuimicrobiota</taxon>
        <taxon>Candidatus Sysuimicrobiia</taxon>
        <taxon>Candidatus Sysuimicrobiales</taxon>
        <taxon>Candidatus Segetimicrobiaceae</taxon>
        <taxon>Candidatus Segetimicrobium</taxon>
    </lineage>
</organism>
<accession>A0A537LPI5</accession>